<dbReference type="InterPro" id="IPR050230">
    <property type="entry name" value="CALM/Myosin/TropC-like"/>
</dbReference>
<keyword evidence="1" id="KW-0677">Repeat</keyword>
<accession>A0A4P9XLK3</accession>
<dbReference type="SUPFAM" id="SSF47473">
    <property type="entry name" value="EF-hand"/>
    <property type="match status" value="1"/>
</dbReference>
<dbReference type="FunFam" id="1.10.238.10:FF:000003">
    <property type="entry name" value="Calmodulin A"/>
    <property type="match status" value="1"/>
</dbReference>
<reference evidence="5" key="1">
    <citation type="journal article" date="2018" name="Nat. Microbiol.">
        <title>Leveraging single-cell genomics to expand the fungal tree of life.</title>
        <authorList>
            <person name="Ahrendt S.R."/>
            <person name="Quandt C.A."/>
            <person name="Ciobanu D."/>
            <person name="Clum A."/>
            <person name="Salamov A."/>
            <person name="Andreopoulos B."/>
            <person name="Cheng J.F."/>
            <person name="Woyke T."/>
            <person name="Pelin A."/>
            <person name="Henrissat B."/>
            <person name="Reynolds N.K."/>
            <person name="Benny G.L."/>
            <person name="Smith M.E."/>
            <person name="James T.Y."/>
            <person name="Grigoriev I.V."/>
        </authorList>
    </citation>
    <scope>NUCLEOTIDE SEQUENCE [LARGE SCALE GENOMIC DNA]</scope>
    <source>
        <strain evidence="5">RSA 1356</strain>
    </source>
</reference>
<dbReference type="GO" id="GO:0016460">
    <property type="term" value="C:myosin II complex"/>
    <property type="evidence" value="ECO:0007669"/>
    <property type="project" value="TreeGrafter"/>
</dbReference>
<dbReference type="EMBL" id="KZ992836">
    <property type="protein sequence ID" value="RKP06686.1"/>
    <property type="molecule type" value="Genomic_DNA"/>
</dbReference>
<dbReference type="InterPro" id="IPR011992">
    <property type="entry name" value="EF-hand-dom_pair"/>
</dbReference>
<dbReference type="PROSITE" id="PS00018">
    <property type="entry name" value="EF_HAND_1"/>
    <property type="match status" value="1"/>
</dbReference>
<protein>
    <recommendedName>
        <fullName evidence="3">EF-hand domain-containing protein</fullName>
    </recommendedName>
</protein>
<dbReference type="PROSITE" id="PS50222">
    <property type="entry name" value="EF_HAND_2"/>
    <property type="match status" value="2"/>
</dbReference>
<dbReference type="Pfam" id="PF13499">
    <property type="entry name" value="EF-hand_7"/>
    <property type="match status" value="1"/>
</dbReference>
<evidence type="ECO:0000313" key="5">
    <source>
        <dbReference type="Proteomes" id="UP000271241"/>
    </source>
</evidence>
<dbReference type="SMART" id="SM00054">
    <property type="entry name" value="EFh"/>
    <property type="match status" value="3"/>
</dbReference>
<keyword evidence="2" id="KW-0106">Calcium</keyword>
<feature type="domain" description="EF-hand" evidence="3">
    <location>
        <begin position="101"/>
        <end position="133"/>
    </location>
</feature>
<evidence type="ECO:0000256" key="1">
    <source>
        <dbReference type="ARBA" id="ARBA00022737"/>
    </source>
</evidence>
<gene>
    <name evidence="4" type="ORF">THASP1DRAFT_25039</name>
</gene>
<dbReference type="OrthoDB" id="26525at2759"/>
<evidence type="ECO:0000256" key="2">
    <source>
        <dbReference type="ARBA" id="ARBA00022837"/>
    </source>
</evidence>
<sequence>MTSFNKDQLADFKETFSLFDRSGRGCAPVKSLGDMLRSCDNGEQAITFEEFVQILGRPGGFQAPGTLAEFVQAFQVFDKEGNGFISAGELRYVLTNLGERLTDAEVDLLLRGVDKDQDGNINYEEFVKKLMSG</sequence>
<dbReference type="CDD" id="cd00051">
    <property type="entry name" value="EFh"/>
    <property type="match status" value="1"/>
</dbReference>
<dbReference type="Proteomes" id="UP000271241">
    <property type="component" value="Unassembled WGS sequence"/>
</dbReference>
<evidence type="ECO:0000259" key="3">
    <source>
        <dbReference type="PROSITE" id="PS50222"/>
    </source>
</evidence>
<evidence type="ECO:0000313" key="4">
    <source>
        <dbReference type="EMBL" id="RKP06686.1"/>
    </source>
</evidence>
<name>A0A4P9XLK3_9FUNG</name>
<dbReference type="STRING" id="78915.A0A4P9XLK3"/>
<dbReference type="InterPro" id="IPR018247">
    <property type="entry name" value="EF_Hand_1_Ca_BS"/>
</dbReference>
<dbReference type="GO" id="GO:0005509">
    <property type="term" value="F:calcium ion binding"/>
    <property type="evidence" value="ECO:0007669"/>
    <property type="project" value="InterPro"/>
</dbReference>
<organism evidence="4 5">
    <name type="scientific">Thamnocephalis sphaerospora</name>
    <dbReference type="NCBI Taxonomy" id="78915"/>
    <lineage>
        <taxon>Eukaryota</taxon>
        <taxon>Fungi</taxon>
        <taxon>Fungi incertae sedis</taxon>
        <taxon>Zoopagomycota</taxon>
        <taxon>Zoopagomycotina</taxon>
        <taxon>Zoopagomycetes</taxon>
        <taxon>Zoopagales</taxon>
        <taxon>Sigmoideomycetaceae</taxon>
        <taxon>Thamnocephalis</taxon>
    </lineage>
</organism>
<keyword evidence="5" id="KW-1185">Reference proteome</keyword>
<dbReference type="InterPro" id="IPR002048">
    <property type="entry name" value="EF_hand_dom"/>
</dbReference>
<feature type="domain" description="EF-hand" evidence="3">
    <location>
        <begin position="65"/>
        <end position="100"/>
    </location>
</feature>
<dbReference type="AlphaFoldDB" id="A0A4P9XLK3"/>
<proteinExistence type="predicted"/>
<dbReference type="PANTHER" id="PTHR23048">
    <property type="entry name" value="MYOSIN LIGHT CHAIN 1, 3"/>
    <property type="match status" value="1"/>
</dbReference>
<dbReference type="Gene3D" id="1.10.238.10">
    <property type="entry name" value="EF-hand"/>
    <property type="match status" value="2"/>
</dbReference>
<dbReference type="PANTHER" id="PTHR23048:SF0">
    <property type="entry name" value="CALMODULIN LIKE 3"/>
    <property type="match status" value="1"/>
</dbReference>